<feature type="transmembrane region" description="Helical" evidence="1">
    <location>
        <begin position="160"/>
        <end position="178"/>
    </location>
</feature>
<feature type="transmembrane region" description="Helical" evidence="1">
    <location>
        <begin position="44"/>
        <end position="63"/>
    </location>
</feature>
<feature type="transmembrane region" description="Helical" evidence="1">
    <location>
        <begin position="184"/>
        <end position="208"/>
    </location>
</feature>
<protein>
    <submittedName>
        <fullName evidence="2">Uncharacterized protein</fullName>
    </submittedName>
</protein>
<dbReference type="Proteomes" id="UP000030655">
    <property type="component" value="Unassembled WGS sequence"/>
</dbReference>
<dbReference type="EMBL" id="KK365132">
    <property type="protein sequence ID" value="KCZ82105.1"/>
    <property type="molecule type" value="Genomic_DNA"/>
</dbReference>
<feature type="non-terminal residue" evidence="2">
    <location>
        <position position="1"/>
    </location>
</feature>
<sequence length="412" mass="48962">RKYYLFSFHNVIFLAALANLFRNNIFLAINKPFYYLRKVHNIEFLYFIISIFSILVLRCESYLNSLNFRIYFIIDLLSKIIFFSTFKINFSLGFGLTLSYHKNFLLFMIVILVSSLCDFLDYKISCKTITKHKPEGIIISFCKNFTTLFKKTKKEMFSPLLVSFSLYLVFYRIYYISISNKPSYIALFMHLFSSFFFVSLTFFFYTLIAKFINFCFEYDTSNMDIHSLNNVDFNNLPVNSFYFNKISSGFNVKETKLQILKTKSIINYLKRCLFLEIEEIKSTITKIDDLFDSLERVKYIFIPVLTMDAGLDPKGLYRKVPTGNHIQIILNKIKTYFAFKCMKYELRSHLASLTDKYDFIKEAVKVDLLYNLLADAKYEIDKELRNIKYECIRLEEKTENLICKEIGWLMDM</sequence>
<dbReference type="VEuPathDB" id="MicrosporidiaDB:H312_00380"/>
<reference evidence="2 3" key="2">
    <citation type="submission" date="2014-03" db="EMBL/GenBank/DDBJ databases">
        <title>The Genome Sequence of Anncaliia algerae insect isolate PRA339.</title>
        <authorList>
            <consortium name="The Broad Institute Genome Sequencing Platform"/>
            <consortium name="The Broad Institute Genome Sequencing Center for Infectious Disease"/>
            <person name="Cuomo C."/>
            <person name="Becnel J."/>
            <person name="Sanscrainte N."/>
            <person name="Walker B."/>
            <person name="Young S.K."/>
            <person name="Zeng Q."/>
            <person name="Gargeya S."/>
            <person name="Fitzgerald M."/>
            <person name="Haas B."/>
            <person name="Abouelleil A."/>
            <person name="Alvarado L."/>
            <person name="Arachchi H.M."/>
            <person name="Berlin A.M."/>
            <person name="Chapman S.B."/>
            <person name="Dewar J."/>
            <person name="Goldberg J."/>
            <person name="Griggs A."/>
            <person name="Gujja S."/>
            <person name="Hansen M."/>
            <person name="Howarth C."/>
            <person name="Imamovic A."/>
            <person name="Larimer J."/>
            <person name="McCowan C."/>
            <person name="Murphy C."/>
            <person name="Neiman D."/>
            <person name="Pearson M."/>
            <person name="Priest M."/>
            <person name="Roberts A."/>
            <person name="Saif S."/>
            <person name="Shea T."/>
            <person name="Sisk P."/>
            <person name="Sykes S."/>
            <person name="Wortman J."/>
            <person name="Nusbaum C."/>
            <person name="Birren B."/>
        </authorList>
    </citation>
    <scope>NUCLEOTIDE SEQUENCE [LARGE SCALE GENOMIC DNA]</scope>
    <source>
        <strain evidence="2 3">PRA339</strain>
    </source>
</reference>
<feature type="transmembrane region" description="Helical" evidence="1">
    <location>
        <begin position="104"/>
        <end position="122"/>
    </location>
</feature>
<dbReference type="OrthoDB" id="2189888at2759"/>
<name>A0A059F4K5_9MICR</name>
<gene>
    <name evidence="2" type="ORF">H312_00380</name>
</gene>
<reference evidence="3" key="1">
    <citation type="submission" date="2013-02" db="EMBL/GenBank/DDBJ databases">
        <authorList>
            <consortium name="The Broad Institute Genome Sequencing Platform"/>
            <person name="Cuomo C."/>
            <person name="Becnel J."/>
            <person name="Sanscrainte N."/>
            <person name="Walker B."/>
            <person name="Young S.K."/>
            <person name="Zeng Q."/>
            <person name="Gargeya S."/>
            <person name="Fitzgerald M."/>
            <person name="Haas B."/>
            <person name="Abouelleil A."/>
            <person name="Alvarado L."/>
            <person name="Arachchi H.M."/>
            <person name="Berlin A.M."/>
            <person name="Chapman S.B."/>
            <person name="Dewar J."/>
            <person name="Goldberg J."/>
            <person name="Griggs A."/>
            <person name="Gujja S."/>
            <person name="Hansen M."/>
            <person name="Howarth C."/>
            <person name="Imamovic A."/>
            <person name="Larimer J."/>
            <person name="McCowan C."/>
            <person name="Murphy C."/>
            <person name="Neiman D."/>
            <person name="Pearson M."/>
            <person name="Priest M."/>
            <person name="Roberts A."/>
            <person name="Saif S."/>
            <person name="Shea T."/>
            <person name="Sisk P."/>
            <person name="Sykes S."/>
            <person name="Wortman J."/>
            <person name="Nusbaum C."/>
            <person name="Birren B."/>
        </authorList>
    </citation>
    <scope>NUCLEOTIDE SEQUENCE [LARGE SCALE GENOMIC DNA]</scope>
    <source>
        <strain evidence="3">PRA339</strain>
    </source>
</reference>
<keyword evidence="1" id="KW-0812">Transmembrane</keyword>
<feature type="transmembrane region" description="Helical" evidence="1">
    <location>
        <begin position="12"/>
        <end position="29"/>
    </location>
</feature>
<keyword evidence="3" id="KW-1185">Reference proteome</keyword>
<evidence type="ECO:0000313" key="3">
    <source>
        <dbReference type="Proteomes" id="UP000030655"/>
    </source>
</evidence>
<organism evidence="2 3">
    <name type="scientific">Anncaliia algerae PRA339</name>
    <dbReference type="NCBI Taxonomy" id="1288291"/>
    <lineage>
        <taxon>Eukaryota</taxon>
        <taxon>Fungi</taxon>
        <taxon>Fungi incertae sedis</taxon>
        <taxon>Microsporidia</taxon>
        <taxon>Tubulinosematoidea</taxon>
        <taxon>Tubulinosematidae</taxon>
        <taxon>Anncaliia</taxon>
    </lineage>
</organism>
<evidence type="ECO:0000313" key="2">
    <source>
        <dbReference type="EMBL" id="KCZ82105.1"/>
    </source>
</evidence>
<keyword evidence="1" id="KW-0472">Membrane</keyword>
<feature type="transmembrane region" description="Helical" evidence="1">
    <location>
        <begin position="70"/>
        <end position="92"/>
    </location>
</feature>
<evidence type="ECO:0000256" key="1">
    <source>
        <dbReference type="SAM" id="Phobius"/>
    </source>
</evidence>
<proteinExistence type="predicted"/>
<dbReference type="HOGENOM" id="CLU_650479_0_0_1"/>
<dbReference type="AlphaFoldDB" id="A0A059F4K5"/>
<accession>A0A059F4K5</accession>
<keyword evidence="1" id="KW-1133">Transmembrane helix</keyword>